<keyword evidence="1" id="KW-1133">Transmembrane helix</keyword>
<reference evidence="2 3" key="1">
    <citation type="journal article" date="2010" name="Nature">
        <title>Genome sequence of the palaeopolyploid soybean.</title>
        <authorList>
            <person name="Schmutz J."/>
            <person name="Cannon S.B."/>
            <person name="Schlueter J."/>
            <person name="Ma J."/>
            <person name="Mitros T."/>
            <person name="Nelson W."/>
            <person name="Hyten D.L."/>
            <person name="Song Q."/>
            <person name="Thelen J.J."/>
            <person name="Cheng J."/>
            <person name="Xu D."/>
            <person name="Hellsten U."/>
            <person name="May G.D."/>
            <person name="Yu Y."/>
            <person name="Sakurai T."/>
            <person name="Umezawa T."/>
            <person name="Bhattacharyya M.K."/>
            <person name="Sandhu D."/>
            <person name="Valliyodan B."/>
            <person name="Lindquist E."/>
            <person name="Peto M."/>
            <person name="Grant D."/>
            <person name="Shu S."/>
            <person name="Goodstein D."/>
            <person name="Barry K."/>
            <person name="Futrell-Griggs M."/>
            <person name="Abernathy B."/>
            <person name="Du J."/>
            <person name="Tian Z."/>
            <person name="Zhu L."/>
            <person name="Gill N."/>
            <person name="Joshi T."/>
            <person name="Libault M."/>
            <person name="Sethuraman A."/>
            <person name="Zhang X.-C."/>
            <person name="Shinozaki K."/>
            <person name="Nguyen H.T."/>
            <person name="Wing R.A."/>
            <person name="Cregan P."/>
            <person name="Specht J."/>
            <person name="Grimwood J."/>
            <person name="Rokhsar D."/>
            <person name="Stacey G."/>
            <person name="Shoemaker R.C."/>
            <person name="Jackson S.A."/>
        </authorList>
    </citation>
    <scope>NUCLEOTIDE SEQUENCE [LARGE SCALE GENOMIC DNA]</scope>
    <source>
        <strain evidence="3">cv. Williams 82</strain>
        <tissue evidence="2">Callus</tissue>
    </source>
</reference>
<feature type="transmembrane region" description="Helical" evidence="1">
    <location>
        <begin position="69"/>
        <end position="88"/>
    </location>
</feature>
<keyword evidence="1" id="KW-0472">Membrane</keyword>
<reference evidence="2" key="3">
    <citation type="submission" date="2018-07" db="EMBL/GenBank/DDBJ databases">
        <title>WGS assembly of Glycine max.</title>
        <authorList>
            <person name="Schmutz J."/>
            <person name="Cannon S."/>
            <person name="Schlueter J."/>
            <person name="Ma J."/>
            <person name="Mitros T."/>
            <person name="Nelson W."/>
            <person name="Hyten D."/>
            <person name="Song Q."/>
            <person name="Thelen J."/>
            <person name="Cheng J."/>
            <person name="Xu D."/>
            <person name="Hellsten U."/>
            <person name="May G."/>
            <person name="Yu Y."/>
            <person name="Sakurai T."/>
            <person name="Umezawa T."/>
            <person name="Bhattacharyya M."/>
            <person name="Sandhu D."/>
            <person name="Valliyodan B."/>
            <person name="Lindquist E."/>
            <person name="Peto M."/>
            <person name="Grant D."/>
            <person name="Shu S."/>
            <person name="Goodstein D."/>
            <person name="Barry K."/>
            <person name="Futrell-Griggs M."/>
            <person name="Abernathy B."/>
            <person name="Du J."/>
            <person name="Tian Z."/>
            <person name="Zhu L."/>
            <person name="Gill N."/>
            <person name="Joshi T."/>
            <person name="Libault M."/>
            <person name="Sethuraman A."/>
            <person name="Zhang X."/>
            <person name="Shinozaki K."/>
            <person name="Nguyen H."/>
            <person name="Wing R."/>
            <person name="Cregan P."/>
            <person name="Specht J."/>
            <person name="Grimwood J."/>
            <person name="Rokhsar D."/>
            <person name="Stacey G."/>
            <person name="Shoemaker R."/>
            <person name="Jackson S."/>
        </authorList>
    </citation>
    <scope>NUCLEOTIDE SEQUENCE</scope>
    <source>
        <tissue evidence="2">Callus</tissue>
    </source>
</reference>
<evidence type="ECO:0000256" key="1">
    <source>
        <dbReference type="SAM" id="Phobius"/>
    </source>
</evidence>
<protein>
    <submittedName>
        <fullName evidence="2 3">Uncharacterized protein</fullName>
    </submittedName>
</protein>
<dbReference type="InParanoid" id="A0A0R0EUH1"/>
<gene>
    <name evidence="2" type="ORF">GLYMA_19G061500</name>
</gene>
<dbReference type="AlphaFoldDB" id="A0A0R0EUH1"/>
<keyword evidence="4" id="KW-1185">Reference proteome</keyword>
<accession>A0A0R0EUH1</accession>
<evidence type="ECO:0000313" key="2">
    <source>
        <dbReference type="EMBL" id="KRG94088.1"/>
    </source>
</evidence>
<dbReference type="Proteomes" id="UP000008827">
    <property type="component" value="Chromosome 19"/>
</dbReference>
<dbReference type="EMBL" id="CM000852">
    <property type="protein sequence ID" value="KRG94088.1"/>
    <property type="molecule type" value="Genomic_DNA"/>
</dbReference>
<evidence type="ECO:0000313" key="4">
    <source>
        <dbReference type="Proteomes" id="UP000008827"/>
    </source>
</evidence>
<dbReference type="Gramene" id="KRG94088">
    <property type="protein sequence ID" value="KRG94088"/>
    <property type="gene ID" value="GLYMA_19G061500"/>
</dbReference>
<keyword evidence="1" id="KW-0812">Transmembrane</keyword>
<reference evidence="3" key="2">
    <citation type="submission" date="2018-02" db="UniProtKB">
        <authorList>
            <consortium name="EnsemblPlants"/>
        </authorList>
    </citation>
    <scope>IDENTIFICATION</scope>
    <source>
        <strain evidence="3">Williams 82</strain>
    </source>
</reference>
<evidence type="ECO:0000313" key="3">
    <source>
        <dbReference type="EnsemblPlants" id="KRG94088"/>
    </source>
</evidence>
<sequence length="96" mass="10777">MIAVGSLLKVGHAVNTVNRKYIEHKVGKWIGQGKTHPLYAKYAKIQPNIHGRHLNANLRFYSQASKCGVFFHVLNGGVSLVLCLFIFFPQHAESLF</sequence>
<organism evidence="2">
    <name type="scientific">Glycine max</name>
    <name type="common">Soybean</name>
    <name type="synonym">Glycine hispida</name>
    <dbReference type="NCBI Taxonomy" id="3847"/>
    <lineage>
        <taxon>Eukaryota</taxon>
        <taxon>Viridiplantae</taxon>
        <taxon>Streptophyta</taxon>
        <taxon>Embryophyta</taxon>
        <taxon>Tracheophyta</taxon>
        <taxon>Spermatophyta</taxon>
        <taxon>Magnoliopsida</taxon>
        <taxon>eudicotyledons</taxon>
        <taxon>Gunneridae</taxon>
        <taxon>Pentapetalae</taxon>
        <taxon>rosids</taxon>
        <taxon>fabids</taxon>
        <taxon>Fabales</taxon>
        <taxon>Fabaceae</taxon>
        <taxon>Papilionoideae</taxon>
        <taxon>50 kb inversion clade</taxon>
        <taxon>NPAAA clade</taxon>
        <taxon>indigoferoid/millettioid clade</taxon>
        <taxon>Phaseoleae</taxon>
        <taxon>Glycine</taxon>
        <taxon>Glycine subgen. Soja</taxon>
    </lineage>
</organism>
<proteinExistence type="predicted"/>
<name>A0A0R0EUH1_SOYBN</name>
<dbReference type="EnsemblPlants" id="KRG94088">
    <property type="protein sequence ID" value="KRG94088"/>
    <property type="gene ID" value="GLYMA_19G061500"/>
</dbReference>